<keyword evidence="2" id="KW-1185">Reference proteome</keyword>
<dbReference type="KEGG" id="cic:CICLE_v10010108mg"/>
<accession>V4TTT1</accession>
<gene>
    <name evidence="1" type="ORF">CICLE_v10010108mg</name>
</gene>
<reference evidence="1 2" key="1">
    <citation type="submission" date="2013-10" db="EMBL/GenBank/DDBJ databases">
        <authorList>
            <consortium name="International Citrus Genome Consortium"/>
            <person name="Jenkins J."/>
            <person name="Schmutz J."/>
            <person name="Prochnik S."/>
            <person name="Rokhsar D."/>
            <person name="Gmitter F."/>
            <person name="Ollitrault P."/>
            <person name="Machado M."/>
            <person name="Talon M."/>
            <person name="Wincker P."/>
            <person name="Jaillon O."/>
            <person name="Morgante M."/>
        </authorList>
    </citation>
    <scope>NUCLEOTIDE SEQUENCE</scope>
    <source>
        <strain evidence="2">cv. Clemenules</strain>
    </source>
</reference>
<dbReference type="Proteomes" id="UP000030687">
    <property type="component" value="Unassembled WGS sequence"/>
</dbReference>
<dbReference type="InParanoid" id="V4TTT1"/>
<dbReference type="EMBL" id="KI535697">
    <property type="protein sequence ID" value="ESR63958.1"/>
    <property type="molecule type" value="Genomic_DNA"/>
</dbReference>
<dbReference type="Gramene" id="ESR63958">
    <property type="protein sequence ID" value="ESR63958"/>
    <property type="gene ID" value="CICLE_v10010108mg"/>
</dbReference>
<evidence type="ECO:0000313" key="1">
    <source>
        <dbReference type="EMBL" id="ESR63958.1"/>
    </source>
</evidence>
<sequence length="70" mass="8444">MIFWFLGAKKKLFQYMAICLTFYLHKHFPLQYFSLIYVHSTTMMEKHNAYAPSCSCYLQHYAIALNCKFF</sequence>
<dbReference type="AlphaFoldDB" id="V4TTT1"/>
<name>V4TTT1_CITCL</name>
<evidence type="ECO:0000313" key="2">
    <source>
        <dbReference type="Proteomes" id="UP000030687"/>
    </source>
</evidence>
<protein>
    <submittedName>
        <fullName evidence="1">Uncharacterized protein</fullName>
    </submittedName>
</protein>
<proteinExistence type="predicted"/>
<organism evidence="1 2">
    <name type="scientific">Citrus clementina</name>
    <name type="common">Clementine</name>
    <name type="synonym">Citrus deliciosa x Citrus sinensis</name>
    <dbReference type="NCBI Taxonomy" id="85681"/>
    <lineage>
        <taxon>Eukaryota</taxon>
        <taxon>Viridiplantae</taxon>
        <taxon>Streptophyta</taxon>
        <taxon>Embryophyta</taxon>
        <taxon>Tracheophyta</taxon>
        <taxon>Spermatophyta</taxon>
        <taxon>Magnoliopsida</taxon>
        <taxon>eudicotyledons</taxon>
        <taxon>Gunneridae</taxon>
        <taxon>Pentapetalae</taxon>
        <taxon>rosids</taxon>
        <taxon>malvids</taxon>
        <taxon>Sapindales</taxon>
        <taxon>Rutaceae</taxon>
        <taxon>Aurantioideae</taxon>
        <taxon>Citrus</taxon>
    </lineage>
</organism>